<evidence type="ECO:0000313" key="12">
    <source>
        <dbReference type="Proteomes" id="UP001058003"/>
    </source>
</evidence>
<evidence type="ECO:0000259" key="10">
    <source>
        <dbReference type="Pfam" id="PF02771"/>
    </source>
</evidence>
<dbReference type="RefSeq" id="WP_033363754.1">
    <property type="nucleotide sequence ID" value="NZ_CP073767.1"/>
</dbReference>
<dbReference type="GO" id="GO:0005737">
    <property type="term" value="C:cytoplasm"/>
    <property type="evidence" value="ECO:0007669"/>
    <property type="project" value="TreeGrafter"/>
</dbReference>
<dbReference type="PANTHER" id="PTHR48083">
    <property type="entry name" value="MEDIUM-CHAIN SPECIFIC ACYL-COA DEHYDROGENASE, MITOCHONDRIAL-RELATED"/>
    <property type="match status" value="1"/>
</dbReference>
<dbReference type="EMBL" id="CP073767">
    <property type="protein sequence ID" value="UWZ52481.1"/>
    <property type="molecule type" value="Genomic_DNA"/>
</dbReference>
<dbReference type="KEGG" id="daur:Daura_38420"/>
<dbReference type="InterPro" id="IPR046373">
    <property type="entry name" value="Acyl-CoA_Oxase/DH_mid-dom_sf"/>
</dbReference>
<evidence type="ECO:0000256" key="5">
    <source>
        <dbReference type="ARBA" id="ARBA00022827"/>
    </source>
</evidence>
<dbReference type="Proteomes" id="UP001058003">
    <property type="component" value="Chromosome"/>
</dbReference>
<keyword evidence="4 7" id="KW-0285">Flavoprotein</keyword>
<evidence type="ECO:0000259" key="9">
    <source>
        <dbReference type="Pfam" id="PF02770"/>
    </source>
</evidence>
<sequence length="398" mass="43920">MDFTYDAVTEGYRERLLAFMDEHVYPAEARLGERTGDWGPPPVLDELRRHARARGLWNLFLPGEHGAGLTNLQYAPLAEIMGRSPSLAPAALNCAAPDTGNMELLAGFGTPWQRERWLEPLLDGRIRSAFCMTEPDVASSDATNVATRIERDGDTYVVNGRKWFATGGMSPHCELLVVMGKSDPDGPRHRQQSMVLVPRGTPGVTVRRGLRSFGYDDGDHGGHAEIEFRDVRVPAGHLLGGEGDGFAIAQARLGPGRIHHCMRLIGMAERALELMCRRVTDRVAFGRPIAEQGVVQDWIAGSRVRIEQARLLVLKTAWLMDTVGNQGAHTEIQAIKIAVPSAVEWIVDKAIQAHGAAGVSQDTPLAGLWSRARTIRIADGPDEVHRRSLARRELRRYR</sequence>
<evidence type="ECO:0000256" key="6">
    <source>
        <dbReference type="ARBA" id="ARBA00023002"/>
    </source>
</evidence>
<evidence type="ECO:0000256" key="3">
    <source>
        <dbReference type="ARBA" id="ARBA00011738"/>
    </source>
</evidence>
<dbReference type="FunFam" id="2.40.110.10:FF:000002">
    <property type="entry name" value="Acyl-CoA dehydrogenase fadE12"/>
    <property type="match status" value="1"/>
</dbReference>
<comment type="similarity">
    <text evidence="2 7">Belongs to the acyl-CoA dehydrogenase family.</text>
</comment>
<comment type="cofactor">
    <cofactor evidence="1 7">
        <name>FAD</name>
        <dbReference type="ChEBI" id="CHEBI:57692"/>
    </cofactor>
</comment>
<evidence type="ECO:0000256" key="2">
    <source>
        <dbReference type="ARBA" id="ARBA00009347"/>
    </source>
</evidence>
<evidence type="ECO:0000313" key="11">
    <source>
        <dbReference type="EMBL" id="UWZ52481.1"/>
    </source>
</evidence>
<dbReference type="InterPro" id="IPR006091">
    <property type="entry name" value="Acyl-CoA_Oxase/DH_mid-dom"/>
</dbReference>
<keyword evidence="5 7" id="KW-0274">FAD</keyword>
<dbReference type="Gene3D" id="1.10.540.10">
    <property type="entry name" value="Acyl-CoA dehydrogenase/oxidase, N-terminal domain"/>
    <property type="match status" value="1"/>
</dbReference>
<evidence type="ECO:0000256" key="7">
    <source>
        <dbReference type="RuleBase" id="RU362125"/>
    </source>
</evidence>
<dbReference type="AlphaFoldDB" id="A0A9Q9MHC1"/>
<protein>
    <submittedName>
        <fullName evidence="11">Acyl-CoA dehydrogenase family protein</fullName>
    </submittedName>
</protein>
<dbReference type="InterPro" id="IPR037069">
    <property type="entry name" value="AcylCoA_DH/ox_N_sf"/>
</dbReference>
<dbReference type="PANTHER" id="PTHR48083:SF13">
    <property type="entry name" value="ACYL-COA DEHYDROGENASE FAMILY MEMBER 11"/>
    <property type="match status" value="1"/>
</dbReference>
<evidence type="ECO:0000256" key="4">
    <source>
        <dbReference type="ARBA" id="ARBA00022630"/>
    </source>
</evidence>
<dbReference type="Gene3D" id="1.20.140.10">
    <property type="entry name" value="Butyryl-CoA Dehydrogenase, subunit A, domain 3"/>
    <property type="match status" value="1"/>
</dbReference>
<dbReference type="GO" id="GO:0033539">
    <property type="term" value="P:fatty acid beta-oxidation using acyl-CoA dehydrogenase"/>
    <property type="evidence" value="ECO:0007669"/>
    <property type="project" value="TreeGrafter"/>
</dbReference>
<accession>A0A9Q9MHC1</accession>
<dbReference type="Pfam" id="PF02771">
    <property type="entry name" value="Acyl-CoA_dh_N"/>
    <property type="match status" value="1"/>
</dbReference>
<dbReference type="Gene3D" id="2.40.110.10">
    <property type="entry name" value="Butyryl-CoA Dehydrogenase, subunit A, domain 2"/>
    <property type="match status" value="1"/>
</dbReference>
<dbReference type="InterPro" id="IPR036250">
    <property type="entry name" value="AcylCo_DH-like_C"/>
</dbReference>
<dbReference type="InterPro" id="IPR009100">
    <property type="entry name" value="AcylCoA_DH/oxidase_NM_dom_sf"/>
</dbReference>
<keyword evidence="6 7" id="KW-0560">Oxidoreductase</keyword>
<organism evidence="11 12">
    <name type="scientific">Dactylosporangium aurantiacum</name>
    <dbReference type="NCBI Taxonomy" id="35754"/>
    <lineage>
        <taxon>Bacteria</taxon>
        <taxon>Bacillati</taxon>
        <taxon>Actinomycetota</taxon>
        <taxon>Actinomycetes</taxon>
        <taxon>Micromonosporales</taxon>
        <taxon>Micromonosporaceae</taxon>
        <taxon>Dactylosporangium</taxon>
    </lineage>
</organism>
<dbReference type="InterPro" id="IPR009075">
    <property type="entry name" value="AcylCo_DH/oxidase_C"/>
</dbReference>
<name>A0A9Q9MHC1_9ACTN</name>
<feature type="domain" description="Acyl-CoA dehydrogenase/oxidase N-terminal" evidence="10">
    <location>
        <begin position="12"/>
        <end position="124"/>
    </location>
</feature>
<feature type="domain" description="Acyl-CoA oxidase/dehydrogenase middle" evidence="9">
    <location>
        <begin position="129"/>
        <end position="231"/>
    </location>
</feature>
<feature type="domain" description="Acyl-CoA dehydrogenase/oxidase C-terminal" evidence="8">
    <location>
        <begin position="243"/>
        <end position="392"/>
    </location>
</feature>
<gene>
    <name evidence="11" type="ORF">Daura_38420</name>
</gene>
<dbReference type="Pfam" id="PF02770">
    <property type="entry name" value="Acyl-CoA_dh_M"/>
    <property type="match status" value="1"/>
</dbReference>
<dbReference type="GO" id="GO:0003995">
    <property type="term" value="F:acyl-CoA dehydrogenase activity"/>
    <property type="evidence" value="ECO:0007669"/>
    <property type="project" value="TreeGrafter"/>
</dbReference>
<dbReference type="SUPFAM" id="SSF56645">
    <property type="entry name" value="Acyl-CoA dehydrogenase NM domain-like"/>
    <property type="match status" value="1"/>
</dbReference>
<reference evidence="11" key="1">
    <citation type="submission" date="2021-04" db="EMBL/GenBank/DDBJ databases">
        <title>Dactylosporangium aurantiacum NRRL B-8018 full assembly.</title>
        <authorList>
            <person name="Hartkoorn R.C."/>
            <person name="Beaudoing E."/>
            <person name="Hot D."/>
        </authorList>
    </citation>
    <scope>NUCLEOTIDE SEQUENCE</scope>
    <source>
        <strain evidence="11">NRRL B-8018</strain>
    </source>
</reference>
<dbReference type="Pfam" id="PF00441">
    <property type="entry name" value="Acyl-CoA_dh_1"/>
    <property type="match status" value="1"/>
</dbReference>
<dbReference type="OrthoDB" id="3176804at2"/>
<dbReference type="SUPFAM" id="SSF47203">
    <property type="entry name" value="Acyl-CoA dehydrogenase C-terminal domain-like"/>
    <property type="match status" value="1"/>
</dbReference>
<evidence type="ECO:0000259" key="8">
    <source>
        <dbReference type="Pfam" id="PF00441"/>
    </source>
</evidence>
<dbReference type="InterPro" id="IPR013786">
    <property type="entry name" value="AcylCoA_DH/ox_N"/>
</dbReference>
<comment type="subunit">
    <text evidence="3">Homodimer.</text>
</comment>
<keyword evidence="12" id="KW-1185">Reference proteome</keyword>
<dbReference type="GO" id="GO:0050660">
    <property type="term" value="F:flavin adenine dinucleotide binding"/>
    <property type="evidence" value="ECO:0007669"/>
    <property type="project" value="InterPro"/>
</dbReference>
<dbReference type="InterPro" id="IPR050741">
    <property type="entry name" value="Acyl-CoA_dehydrogenase"/>
</dbReference>
<proteinExistence type="inferred from homology"/>
<evidence type="ECO:0000256" key="1">
    <source>
        <dbReference type="ARBA" id="ARBA00001974"/>
    </source>
</evidence>